<gene>
    <name evidence="1" type="ORF">M0R45_006324</name>
</gene>
<evidence type="ECO:0000313" key="1">
    <source>
        <dbReference type="EMBL" id="KAK9950858.1"/>
    </source>
</evidence>
<organism evidence="1 2">
    <name type="scientific">Rubus argutus</name>
    <name type="common">Southern blackberry</name>
    <dbReference type="NCBI Taxonomy" id="59490"/>
    <lineage>
        <taxon>Eukaryota</taxon>
        <taxon>Viridiplantae</taxon>
        <taxon>Streptophyta</taxon>
        <taxon>Embryophyta</taxon>
        <taxon>Tracheophyta</taxon>
        <taxon>Spermatophyta</taxon>
        <taxon>Magnoliopsida</taxon>
        <taxon>eudicotyledons</taxon>
        <taxon>Gunneridae</taxon>
        <taxon>Pentapetalae</taxon>
        <taxon>rosids</taxon>
        <taxon>fabids</taxon>
        <taxon>Rosales</taxon>
        <taxon>Rosaceae</taxon>
        <taxon>Rosoideae</taxon>
        <taxon>Rosoideae incertae sedis</taxon>
        <taxon>Rubus</taxon>
    </lineage>
</organism>
<dbReference type="Proteomes" id="UP001457282">
    <property type="component" value="Unassembled WGS sequence"/>
</dbReference>
<dbReference type="EMBL" id="JBEDUW010000001">
    <property type="protein sequence ID" value="KAK9950858.1"/>
    <property type="molecule type" value="Genomic_DNA"/>
</dbReference>
<reference evidence="1 2" key="1">
    <citation type="journal article" date="2023" name="G3 (Bethesda)">
        <title>A chromosome-length genome assembly and annotation of blackberry (Rubus argutus, cv. 'Hillquist').</title>
        <authorList>
            <person name="Bruna T."/>
            <person name="Aryal R."/>
            <person name="Dudchenko O."/>
            <person name="Sargent D.J."/>
            <person name="Mead D."/>
            <person name="Buti M."/>
            <person name="Cavallini A."/>
            <person name="Hytonen T."/>
            <person name="Andres J."/>
            <person name="Pham M."/>
            <person name="Weisz D."/>
            <person name="Mascagni F."/>
            <person name="Usai G."/>
            <person name="Natali L."/>
            <person name="Bassil N."/>
            <person name="Fernandez G.E."/>
            <person name="Lomsadze A."/>
            <person name="Armour M."/>
            <person name="Olukolu B."/>
            <person name="Poorten T."/>
            <person name="Britton C."/>
            <person name="Davik J."/>
            <person name="Ashrafi H."/>
            <person name="Aiden E.L."/>
            <person name="Borodovsky M."/>
            <person name="Worthington M."/>
        </authorList>
    </citation>
    <scope>NUCLEOTIDE SEQUENCE [LARGE SCALE GENOMIC DNA]</scope>
    <source>
        <strain evidence="1">PI 553951</strain>
    </source>
</reference>
<proteinExistence type="predicted"/>
<sequence length="190" mass="20223">MPITILASCPARCSLPSARAPPCSATTNPPAQPIPPLLGMVPPCRRCQISTAVTSPRLLQSDSLAAPPVTTVKKPAPAGYKSYCRAFHHVVAPSSILFQLRIHRRTPRCRAEPVRLCLSDAHSVPVATASIELTKNPDRYCCCLLFHSDAAVLQLPSSAMKPAAPLIQAPSSIVQPLTAKNPTPLCPDHS</sequence>
<protein>
    <submittedName>
        <fullName evidence="1">Uncharacterized protein</fullName>
    </submittedName>
</protein>
<accession>A0AAW1YQQ0</accession>
<comment type="caution">
    <text evidence="1">The sequence shown here is derived from an EMBL/GenBank/DDBJ whole genome shotgun (WGS) entry which is preliminary data.</text>
</comment>
<evidence type="ECO:0000313" key="2">
    <source>
        <dbReference type="Proteomes" id="UP001457282"/>
    </source>
</evidence>
<dbReference type="AlphaFoldDB" id="A0AAW1YQQ0"/>
<name>A0AAW1YQQ0_RUBAR</name>
<keyword evidence="2" id="KW-1185">Reference proteome</keyword>